<dbReference type="EMBL" id="QNRI01000002">
    <property type="protein sequence ID" value="RBP00602.1"/>
    <property type="molecule type" value="Genomic_DNA"/>
</dbReference>
<sequence>MLIDTFIEDSLSHHHFQPIIAVEHNKKIGYEVLLRSSVFPNPECTFIEAKKANKLHELDRKSITKALDTYRHLSASEENFNLFLNVFPSTIVRPDFQDFLQQRLEEHQIHPEQIVLEISESELVEDTDDLIDVSNQLKQKGFSIALDDVGKGYANFDMMIKLDLDYIKLDRLFSTKLDQSTKKQQLIQFFLQYCKTNNVQLILEGLETEAEFETARALGISYAQGFFLGRPKPVTHWFV</sequence>
<comment type="caution">
    <text evidence="2">The sequence shown here is derived from an EMBL/GenBank/DDBJ whole genome shotgun (WGS) entry which is preliminary data.</text>
</comment>
<dbReference type="InterPro" id="IPR001633">
    <property type="entry name" value="EAL_dom"/>
</dbReference>
<evidence type="ECO:0000313" key="3">
    <source>
        <dbReference type="Proteomes" id="UP000252254"/>
    </source>
</evidence>
<dbReference type="RefSeq" id="WP_113867398.1">
    <property type="nucleotide sequence ID" value="NZ_BAABQN010000002.1"/>
</dbReference>
<evidence type="ECO:0000313" key="2">
    <source>
        <dbReference type="EMBL" id="RBP00602.1"/>
    </source>
</evidence>
<name>A0A366EDY7_9BACI</name>
<dbReference type="InterPro" id="IPR050706">
    <property type="entry name" value="Cyclic-di-GMP_PDE-like"/>
</dbReference>
<dbReference type="AlphaFoldDB" id="A0A366EDY7"/>
<protein>
    <submittedName>
        <fullName evidence="2">EAL domain-containing protein (Putative c-di-GMP-specific phosphodiesterase class I)</fullName>
    </submittedName>
</protein>
<dbReference type="PANTHER" id="PTHR33121">
    <property type="entry name" value="CYCLIC DI-GMP PHOSPHODIESTERASE PDEF"/>
    <property type="match status" value="1"/>
</dbReference>
<dbReference type="PANTHER" id="PTHR33121:SF76">
    <property type="entry name" value="SIGNALING PROTEIN"/>
    <property type="match status" value="1"/>
</dbReference>
<dbReference type="Pfam" id="PF00563">
    <property type="entry name" value="EAL"/>
    <property type="match status" value="1"/>
</dbReference>
<accession>A0A366EDY7</accession>
<dbReference type="Gene3D" id="3.20.20.450">
    <property type="entry name" value="EAL domain"/>
    <property type="match status" value="1"/>
</dbReference>
<dbReference type="CDD" id="cd01948">
    <property type="entry name" value="EAL"/>
    <property type="match status" value="1"/>
</dbReference>
<proteinExistence type="predicted"/>
<dbReference type="SMART" id="SM00052">
    <property type="entry name" value="EAL"/>
    <property type="match status" value="1"/>
</dbReference>
<dbReference type="SUPFAM" id="SSF141868">
    <property type="entry name" value="EAL domain-like"/>
    <property type="match status" value="1"/>
</dbReference>
<organism evidence="2 3">
    <name type="scientific">Paraliobacillus ryukyuensis</name>
    <dbReference type="NCBI Taxonomy" id="200904"/>
    <lineage>
        <taxon>Bacteria</taxon>
        <taxon>Bacillati</taxon>
        <taxon>Bacillota</taxon>
        <taxon>Bacilli</taxon>
        <taxon>Bacillales</taxon>
        <taxon>Bacillaceae</taxon>
        <taxon>Paraliobacillus</taxon>
    </lineage>
</organism>
<dbReference type="GO" id="GO:0071111">
    <property type="term" value="F:cyclic-guanylate-specific phosphodiesterase activity"/>
    <property type="evidence" value="ECO:0007669"/>
    <property type="project" value="InterPro"/>
</dbReference>
<keyword evidence="3" id="KW-1185">Reference proteome</keyword>
<feature type="domain" description="EAL" evidence="1">
    <location>
        <begin position="1"/>
        <end position="239"/>
    </location>
</feature>
<reference evidence="2 3" key="1">
    <citation type="submission" date="2018-06" db="EMBL/GenBank/DDBJ databases">
        <title>Genomic Encyclopedia of Type Strains, Phase IV (KMG-IV): sequencing the most valuable type-strain genomes for metagenomic binning, comparative biology and taxonomic classification.</title>
        <authorList>
            <person name="Goeker M."/>
        </authorList>
    </citation>
    <scope>NUCLEOTIDE SEQUENCE [LARGE SCALE GENOMIC DNA]</scope>
    <source>
        <strain evidence="2 3">DSM 15140</strain>
    </source>
</reference>
<dbReference type="PROSITE" id="PS50883">
    <property type="entry name" value="EAL"/>
    <property type="match status" value="1"/>
</dbReference>
<dbReference type="STRING" id="200904.GCA_900168775_00628"/>
<evidence type="ECO:0000259" key="1">
    <source>
        <dbReference type="PROSITE" id="PS50883"/>
    </source>
</evidence>
<dbReference type="Proteomes" id="UP000252254">
    <property type="component" value="Unassembled WGS sequence"/>
</dbReference>
<gene>
    <name evidence="2" type="ORF">DES48_102366</name>
</gene>
<dbReference type="OrthoDB" id="581425at2"/>
<dbReference type="InterPro" id="IPR035919">
    <property type="entry name" value="EAL_sf"/>
</dbReference>